<reference evidence="7 8" key="1">
    <citation type="submission" date="2021-05" db="EMBL/GenBank/DDBJ databases">
        <title>Complete genome of Nocardioides aquaticus KCTC 9944T isolated from meromictic and hypersaline Ekho Lake, Antarctica.</title>
        <authorList>
            <person name="Hwang K."/>
            <person name="Kim K.M."/>
            <person name="Choe H."/>
        </authorList>
    </citation>
    <scope>NUCLEOTIDE SEQUENCE [LARGE SCALE GENOMIC DNA]</scope>
    <source>
        <strain evidence="7 8">KCTC 9944</strain>
    </source>
</reference>
<evidence type="ECO:0000256" key="4">
    <source>
        <dbReference type="ARBA" id="ARBA00022989"/>
    </source>
</evidence>
<dbReference type="Pfam" id="PF03631">
    <property type="entry name" value="Virul_fac_BrkB"/>
    <property type="match status" value="1"/>
</dbReference>
<gene>
    <name evidence="7" type="primary">yhjD_1</name>
    <name evidence="7" type="ORF">ENKNEFLB_01191</name>
</gene>
<name>A0ABX8EJK9_9ACTN</name>
<keyword evidence="2" id="KW-1003">Cell membrane</keyword>
<evidence type="ECO:0000313" key="7">
    <source>
        <dbReference type="EMBL" id="QVT78813.1"/>
    </source>
</evidence>
<dbReference type="InterPro" id="IPR017039">
    <property type="entry name" value="Virul_fac_BrkB"/>
</dbReference>
<dbReference type="Proteomes" id="UP000679307">
    <property type="component" value="Chromosome"/>
</dbReference>
<feature type="transmembrane region" description="Helical" evidence="6">
    <location>
        <begin position="191"/>
        <end position="212"/>
    </location>
</feature>
<keyword evidence="3 6" id="KW-0812">Transmembrane</keyword>
<evidence type="ECO:0000256" key="3">
    <source>
        <dbReference type="ARBA" id="ARBA00022692"/>
    </source>
</evidence>
<accession>A0ABX8EJK9</accession>
<proteinExistence type="predicted"/>
<protein>
    <submittedName>
        <fullName evidence="7">Inner membrane protein YhjD</fullName>
    </submittedName>
</protein>
<evidence type="ECO:0000256" key="2">
    <source>
        <dbReference type="ARBA" id="ARBA00022475"/>
    </source>
</evidence>
<feature type="transmembrane region" description="Helical" evidence="6">
    <location>
        <begin position="151"/>
        <end position="171"/>
    </location>
</feature>
<evidence type="ECO:0000256" key="6">
    <source>
        <dbReference type="SAM" id="Phobius"/>
    </source>
</evidence>
<sequence>MVAAVDKAKDVATGAQRRPVVAHVLRMVQRYGSSQGNLHAGAVSYFAFLSFFPLLALTFFAVGVISRVYPDLDGQVRRSVEELFPGLVGGGEGQISLDQVQDFSGLVGALGLIGVLYTGLGFVQVLREALTATFGQALPTVSFVKVKLMDLLGLVTVGGTLLLSVVVGSGVTRFSSGVLELLGLGEELRVVLVALGVLVALAINTVLFFVMFKQLARAVVPARSLWSGALLGAVGFELIKQLSAQVISLTKGNPAFQAFGIALTLIVVFNYFARLTLYSASWAYTTRAAMAVRPVDAVPVQGPQAPSLAQWSAALEPAAAPTLVRRAAGPFAAGGAAMLGLVAVARRFVR</sequence>
<dbReference type="PANTHER" id="PTHR30213">
    <property type="entry name" value="INNER MEMBRANE PROTEIN YHJD"/>
    <property type="match status" value="1"/>
</dbReference>
<dbReference type="RefSeq" id="WP_214058352.1">
    <property type="nucleotide sequence ID" value="NZ_BAAAHS010000004.1"/>
</dbReference>
<evidence type="ECO:0000256" key="1">
    <source>
        <dbReference type="ARBA" id="ARBA00004651"/>
    </source>
</evidence>
<evidence type="ECO:0000256" key="5">
    <source>
        <dbReference type="ARBA" id="ARBA00023136"/>
    </source>
</evidence>
<keyword evidence="5 6" id="KW-0472">Membrane</keyword>
<evidence type="ECO:0000313" key="8">
    <source>
        <dbReference type="Proteomes" id="UP000679307"/>
    </source>
</evidence>
<comment type="subcellular location">
    <subcellularLocation>
        <location evidence="1">Cell membrane</location>
        <topology evidence="1">Multi-pass membrane protein</topology>
    </subcellularLocation>
</comment>
<feature type="transmembrane region" description="Helical" evidence="6">
    <location>
        <begin position="45"/>
        <end position="69"/>
    </location>
</feature>
<organism evidence="7 8">
    <name type="scientific">Nocardioides aquaticus</name>
    <dbReference type="NCBI Taxonomy" id="160826"/>
    <lineage>
        <taxon>Bacteria</taxon>
        <taxon>Bacillati</taxon>
        <taxon>Actinomycetota</taxon>
        <taxon>Actinomycetes</taxon>
        <taxon>Propionibacteriales</taxon>
        <taxon>Nocardioidaceae</taxon>
        <taxon>Nocardioides</taxon>
    </lineage>
</organism>
<keyword evidence="4 6" id="KW-1133">Transmembrane helix</keyword>
<dbReference type="EMBL" id="CP075371">
    <property type="protein sequence ID" value="QVT78813.1"/>
    <property type="molecule type" value="Genomic_DNA"/>
</dbReference>
<feature type="transmembrane region" description="Helical" evidence="6">
    <location>
        <begin position="255"/>
        <end position="273"/>
    </location>
</feature>
<keyword evidence="8" id="KW-1185">Reference proteome</keyword>
<dbReference type="PANTHER" id="PTHR30213:SF1">
    <property type="entry name" value="INNER MEMBRANE PROTEIN YHJD"/>
    <property type="match status" value="1"/>
</dbReference>